<organism evidence="1 2">
    <name type="scientific">Vitrella brassicaformis (strain CCMP3155)</name>
    <dbReference type="NCBI Taxonomy" id="1169540"/>
    <lineage>
        <taxon>Eukaryota</taxon>
        <taxon>Sar</taxon>
        <taxon>Alveolata</taxon>
        <taxon>Colpodellida</taxon>
        <taxon>Vitrellaceae</taxon>
        <taxon>Vitrella</taxon>
    </lineage>
</organism>
<proteinExistence type="predicted"/>
<gene>
    <name evidence="1" type="ORF">Vbra_18565</name>
</gene>
<accession>A0A0G4GS32</accession>
<dbReference type="Proteomes" id="UP000041254">
    <property type="component" value="Unassembled WGS sequence"/>
</dbReference>
<keyword evidence="2" id="KW-1185">Reference proteome</keyword>
<reference evidence="1 2" key="1">
    <citation type="submission" date="2014-11" db="EMBL/GenBank/DDBJ databases">
        <authorList>
            <person name="Zhu J."/>
            <person name="Qi W."/>
            <person name="Song R."/>
        </authorList>
    </citation>
    <scope>NUCLEOTIDE SEQUENCE [LARGE SCALE GENOMIC DNA]</scope>
</reference>
<evidence type="ECO:0000313" key="2">
    <source>
        <dbReference type="Proteomes" id="UP000041254"/>
    </source>
</evidence>
<protein>
    <submittedName>
        <fullName evidence="1">Uncharacterized protein</fullName>
    </submittedName>
</protein>
<sequence>MASGFFSRTVRTSTVAATLGSTRWTHNLGRPTLRTEAPPSYWPLLLLPALLATNIFVKSWVSRPRAAPTYDWELIKRRAALAAMEGESAPSSAECQSSS</sequence>
<dbReference type="VEuPathDB" id="CryptoDB:Vbra_18565"/>
<dbReference type="InParanoid" id="A0A0G4GS32"/>
<dbReference type="AlphaFoldDB" id="A0A0G4GS32"/>
<name>A0A0G4GS32_VITBC</name>
<dbReference type="EMBL" id="CDMY01000781">
    <property type="protein sequence ID" value="CEM33435.1"/>
    <property type="molecule type" value="Genomic_DNA"/>
</dbReference>
<evidence type="ECO:0000313" key="1">
    <source>
        <dbReference type="EMBL" id="CEM33435.1"/>
    </source>
</evidence>